<dbReference type="FunFam" id="3.30.2080.10:FF:000001">
    <property type="entry name" value="Alpha-1,2-mannosidase subfamily"/>
    <property type="match status" value="1"/>
</dbReference>
<protein>
    <recommendedName>
        <fullName evidence="5">Glycosyl hydrolase</fullName>
    </recommendedName>
</protein>
<evidence type="ECO:0008006" key="5">
    <source>
        <dbReference type="Google" id="ProtNLM"/>
    </source>
</evidence>
<proteinExistence type="predicted"/>
<dbReference type="RefSeq" id="XP_033425411.1">
    <property type="nucleotide sequence ID" value="XM_033572096.1"/>
</dbReference>
<dbReference type="Pfam" id="PF07971">
    <property type="entry name" value="Glyco_hydro_92"/>
    <property type="match status" value="1"/>
</dbReference>
<dbReference type="Gene3D" id="1.20.1610.10">
    <property type="entry name" value="alpha-1,2-mannosidases domains"/>
    <property type="match status" value="1"/>
</dbReference>
<dbReference type="FunFam" id="2.70.98.10:FF:000028">
    <property type="entry name" value="Alpha-1,2-mannosidase family protein (AFU_orthologue AFUA_5G10520)"/>
    <property type="match status" value="1"/>
</dbReference>
<dbReference type="VEuPathDB" id="FungiDB:EYZ11_001924"/>
<dbReference type="InterPro" id="IPR041371">
    <property type="entry name" value="GH92_N"/>
</dbReference>
<evidence type="ECO:0000259" key="2">
    <source>
        <dbReference type="Pfam" id="PF17678"/>
    </source>
</evidence>
<dbReference type="FunFam" id="1.20.1050.60:FF:000002">
    <property type="entry name" value="Glycosyl hydrolase family 92"/>
    <property type="match status" value="1"/>
</dbReference>
<dbReference type="GO" id="GO:0000224">
    <property type="term" value="F:peptide-N4-(N-acetyl-beta-glucosaminyl)asparagine amidase activity"/>
    <property type="evidence" value="ECO:0007669"/>
    <property type="project" value="TreeGrafter"/>
</dbReference>
<dbReference type="AlphaFoldDB" id="A0A5M9ML80"/>
<evidence type="ECO:0000259" key="1">
    <source>
        <dbReference type="Pfam" id="PF07971"/>
    </source>
</evidence>
<dbReference type="GO" id="GO:0005975">
    <property type="term" value="P:carbohydrate metabolic process"/>
    <property type="evidence" value="ECO:0007669"/>
    <property type="project" value="InterPro"/>
</dbReference>
<sequence length="900" mass="100480">MGREGKYRGGEREDRWTVTERATVLLLIAGCLFRVGFFECVDVRISEGRTPNAESFSDWSDWKYITPPTLRPRLVLQLQGIASPRSVRPRKLNRMLFGVCFLLSLPGGSAMQQVDYSQYVNVFMGSEGPFPDQGFGGGDIFVGGARPFGVTKVGIDTTAANWSTAVLNGGWTPDGNVTAISMMHESGTGGAPKYGIIPQMPLTSVAPPVNILDNLTYSQPRVATDIGSVGYFATQLQNGVKVELSASRHAGIIQYSFPRGEKHVLVDISHYLPGSPTDPNSQFYVGGEIQLEDNGRAYSGYGTYIGGWNNGGPFTVYFYGEFSETPNTARTFSGKNTDPIRQYQTVSNGGTSYPTYINGSHKAMSGPMNDRVGAIFSWSSGPSSKISSRVGISFISTEKAHSYIESEIPSWELNDVVRSAVQEWSDNVFSKIQVPLDKTANMTHVRLLYSSLYFIHLMPSDRTGENPLWVSDEPYWDDFYTLWDIFRCTVSFYHIFQPEYYESMVRGLIDIWRHQGFLPDGRSGNWNGLVQGGSDADNMLADAYVKGLRGAINWKDGYAAMKTDAEVVPYNTFDPTDISASTKEGRGALVDWLELGYVSQDRSTRCISRTVEYSLNDFALSQVATGEMPNDRQKYLDRSAGWQRIWNPEARSLGFTGFLAPRFSNGSFNNSGYDPRYCYECEWHAYTYEGIPWEYSFVIPHDMESLIDRMGGADTFESRLDLMFRPNMSVQNLDANGAGITTMMNIGNEPDFATPYLYNYINKQAKSVQRSRDLGNQYFKDAPYGVPGNSDAGAMNTWLLWQMLGIYPVVTQPVYLISSPWFPDLNMTINGNQTLRITATGLEEGFYVQSVKINGKPWTKNWFEHEDIMVRGGTIHFELGPKITHWDTGSVPPSPGHLVL</sequence>
<name>A0A5M9ML80_9EURO</name>
<accession>A0A5M9ML80</accession>
<dbReference type="GO" id="GO:0005829">
    <property type="term" value="C:cytosol"/>
    <property type="evidence" value="ECO:0007669"/>
    <property type="project" value="TreeGrafter"/>
</dbReference>
<evidence type="ECO:0000313" key="3">
    <source>
        <dbReference type="EMBL" id="KAA8646050.1"/>
    </source>
</evidence>
<comment type="caution">
    <text evidence="3">The sequence shown here is derived from an EMBL/GenBank/DDBJ whole genome shotgun (WGS) entry which is preliminary data.</text>
</comment>
<dbReference type="PANTHER" id="PTHR12143:SF27">
    <property type="entry name" value="ALPHA-1,2-MANNOSIDASE FAMILY PROTEIN (AFU_ORTHOLOGUE AFUA_5G10520)"/>
    <property type="match status" value="1"/>
</dbReference>
<dbReference type="InterPro" id="IPR050883">
    <property type="entry name" value="PNGase"/>
</dbReference>
<dbReference type="Gene3D" id="3.30.2080.10">
    <property type="entry name" value="GH92 mannosidase domain"/>
    <property type="match status" value="1"/>
</dbReference>
<dbReference type="Pfam" id="PF17678">
    <property type="entry name" value="Glyco_hydro_92N"/>
    <property type="match status" value="1"/>
</dbReference>
<dbReference type="NCBIfam" id="TIGR01180">
    <property type="entry name" value="aman2_put"/>
    <property type="match status" value="1"/>
</dbReference>
<dbReference type="GO" id="GO:0006516">
    <property type="term" value="P:glycoprotein catabolic process"/>
    <property type="evidence" value="ECO:0007669"/>
    <property type="project" value="TreeGrafter"/>
</dbReference>
<dbReference type="Gene3D" id="1.20.1050.60">
    <property type="entry name" value="alpha-1,2-mannosidase"/>
    <property type="match status" value="1"/>
</dbReference>
<dbReference type="OrthoDB" id="449263at2759"/>
<organism evidence="3 4">
    <name type="scientific">Aspergillus tanneri</name>
    <dbReference type="NCBI Taxonomy" id="1220188"/>
    <lineage>
        <taxon>Eukaryota</taxon>
        <taxon>Fungi</taxon>
        <taxon>Dikarya</taxon>
        <taxon>Ascomycota</taxon>
        <taxon>Pezizomycotina</taxon>
        <taxon>Eurotiomycetes</taxon>
        <taxon>Eurotiomycetidae</taxon>
        <taxon>Eurotiales</taxon>
        <taxon>Aspergillaceae</taxon>
        <taxon>Aspergillus</taxon>
        <taxon>Aspergillus subgen. Circumdati</taxon>
    </lineage>
</organism>
<dbReference type="GO" id="GO:0005634">
    <property type="term" value="C:nucleus"/>
    <property type="evidence" value="ECO:0007669"/>
    <property type="project" value="TreeGrafter"/>
</dbReference>
<dbReference type="GeneID" id="54330175"/>
<dbReference type="InterPro" id="IPR008928">
    <property type="entry name" value="6-hairpin_glycosidase_sf"/>
</dbReference>
<gene>
    <name evidence="3" type="ORF">ATNIH1004_007473</name>
</gene>
<dbReference type="PANTHER" id="PTHR12143">
    <property type="entry name" value="PEPTIDE N-GLYCANASE PNGASE -RELATED"/>
    <property type="match status" value="1"/>
</dbReference>
<reference evidence="3 4" key="1">
    <citation type="submission" date="2019-08" db="EMBL/GenBank/DDBJ databases">
        <title>The genome sequence of a newly discovered highly antifungal drug resistant Aspergillus species, Aspergillus tanneri NIH 1004.</title>
        <authorList>
            <person name="Mounaud S."/>
            <person name="Singh I."/>
            <person name="Joardar V."/>
            <person name="Pakala S."/>
            <person name="Pakala S."/>
            <person name="Venepally P."/>
            <person name="Chung J.K."/>
            <person name="Losada L."/>
            <person name="Nierman W.C."/>
        </authorList>
    </citation>
    <scope>NUCLEOTIDE SEQUENCE [LARGE SCALE GENOMIC DNA]</scope>
    <source>
        <strain evidence="3 4">NIH1004</strain>
    </source>
</reference>
<evidence type="ECO:0000313" key="4">
    <source>
        <dbReference type="Proteomes" id="UP000324241"/>
    </source>
</evidence>
<dbReference type="InterPro" id="IPR014718">
    <property type="entry name" value="GH-type_carb-bd"/>
</dbReference>
<dbReference type="InterPro" id="IPR005887">
    <property type="entry name" value="GH92_a_mannosidase_put"/>
</dbReference>
<dbReference type="Gene3D" id="2.70.98.10">
    <property type="match status" value="1"/>
</dbReference>
<dbReference type="EMBL" id="QUQM01000007">
    <property type="protein sequence ID" value="KAA8646050.1"/>
    <property type="molecule type" value="Genomic_DNA"/>
</dbReference>
<feature type="domain" description="Glycosyl hydrolase family 92 N-terminal" evidence="2">
    <location>
        <begin position="119"/>
        <end position="393"/>
    </location>
</feature>
<dbReference type="SUPFAM" id="SSF48208">
    <property type="entry name" value="Six-hairpin glycosidases"/>
    <property type="match status" value="1"/>
</dbReference>
<feature type="domain" description="Glycosyl hydrolase family 92" evidence="1">
    <location>
        <begin position="399"/>
        <end position="881"/>
    </location>
</feature>
<dbReference type="InterPro" id="IPR012939">
    <property type="entry name" value="Glyco_hydro_92"/>
</dbReference>
<dbReference type="GO" id="GO:0030246">
    <property type="term" value="F:carbohydrate binding"/>
    <property type="evidence" value="ECO:0007669"/>
    <property type="project" value="InterPro"/>
</dbReference>
<dbReference type="Proteomes" id="UP000324241">
    <property type="component" value="Unassembled WGS sequence"/>
</dbReference>